<comment type="caution">
    <text evidence="2">The sequence shown here is derived from an EMBL/GenBank/DDBJ whole genome shotgun (WGS) entry which is preliminary data.</text>
</comment>
<feature type="transmembrane region" description="Helical" evidence="1">
    <location>
        <begin position="28"/>
        <end position="47"/>
    </location>
</feature>
<feature type="transmembrane region" description="Helical" evidence="1">
    <location>
        <begin position="53"/>
        <end position="70"/>
    </location>
</feature>
<evidence type="ECO:0000313" key="2">
    <source>
        <dbReference type="EMBL" id="MBA8793152.1"/>
    </source>
</evidence>
<keyword evidence="1" id="KW-1133">Transmembrane helix</keyword>
<keyword evidence="1" id="KW-0812">Transmembrane</keyword>
<protein>
    <submittedName>
        <fullName evidence="2">Uncharacterized protein</fullName>
    </submittedName>
</protein>
<name>A0A7W3P4S9_9ACTN</name>
<evidence type="ECO:0000256" key="1">
    <source>
        <dbReference type="SAM" id="Phobius"/>
    </source>
</evidence>
<gene>
    <name evidence="2" type="ORF">FHX74_000746</name>
</gene>
<keyword evidence="1" id="KW-0472">Membrane</keyword>
<reference evidence="2 3" key="1">
    <citation type="submission" date="2020-07" db="EMBL/GenBank/DDBJ databases">
        <title>Sequencing the genomes of 1000 actinobacteria strains.</title>
        <authorList>
            <person name="Klenk H.-P."/>
        </authorList>
    </citation>
    <scope>NUCLEOTIDE SEQUENCE [LARGE SCALE GENOMIC DNA]</scope>
    <source>
        <strain evidence="2 3">DSM 100723</strain>
    </source>
</reference>
<dbReference type="Proteomes" id="UP000523079">
    <property type="component" value="Unassembled WGS sequence"/>
</dbReference>
<organism evidence="2 3">
    <name type="scientific">Microlunatus kandeliicorticis</name>
    <dbReference type="NCBI Taxonomy" id="1759536"/>
    <lineage>
        <taxon>Bacteria</taxon>
        <taxon>Bacillati</taxon>
        <taxon>Actinomycetota</taxon>
        <taxon>Actinomycetes</taxon>
        <taxon>Propionibacteriales</taxon>
        <taxon>Propionibacteriaceae</taxon>
        <taxon>Microlunatus</taxon>
    </lineage>
</organism>
<dbReference type="RefSeq" id="WP_182558693.1">
    <property type="nucleotide sequence ID" value="NZ_JACGWT010000001.1"/>
</dbReference>
<dbReference type="AlphaFoldDB" id="A0A7W3P4S9"/>
<dbReference type="EMBL" id="JACGWT010000001">
    <property type="protein sequence ID" value="MBA8793152.1"/>
    <property type="molecule type" value="Genomic_DNA"/>
</dbReference>
<sequence length="81" mass="8646">MPKRPPQPARRGGAPQDPKAALAKEGRLWLLALVCAAAGAATVAGTGKLLPGIGVFLLCLVVLGPLLYWFEKWRQRRGGSR</sequence>
<evidence type="ECO:0000313" key="3">
    <source>
        <dbReference type="Proteomes" id="UP000523079"/>
    </source>
</evidence>
<keyword evidence="3" id="KW-1185">Reference proteome</keyword>
<proteinExistence type="predicted"/>
<accession>A0A7W3P4S9</accession>